<dbReference type="InterPro" id="IPR002142">
    <property type="entry name" value="Peptidase_S49"/>
</dbReference>
<comment type="subcellular location">
    <subcellularLocation>
        <location evidence="1">Membrane</location>
    </subcellularLocation>
</comment>
<sequence>MKDFVKYVGATVVGLFVFGIILTALGMMSLVGIVASTEATQKVKDNTVLVLDLNGVMEEQGDENFKTMLVGTNAMGMRETLSAIKKAKDNKCVKGIFLNAGFLQADMAQLEELRAALADFKKTGKWIVAYGEVYSQQCYYLCSVANKIYMNPQGTIDWRGIGGQLAFVKDAYSKIGIKMIPVKCGKYKSATEIYTEDRMSKPSREQAERYINGWWQTMCQAVSQSRGISVKALGEYADRLISFDDPKNMVKYKLVDGLLYNDQVKDVVKKMLKIDMDDDVNQISVNAMMNVSDKSEGDEIAVYYAYGEIIDDRAPQNVFKGQQCIVGKDVCRDLAALADDDDVKAVVLRVNTGGGSAYASEQIWHQVEQLKAKKPVVVSMSGAAASGGYYISCGANYIYAEPTTITGSIGIFGIIPDFSELMTQKIGIKYDEVKTNRNSTFGGFKPITGEQLGLLQTYLDRGYMLFKSRVAKGRHMSMDKVEANAQGHVFLGSDAIKLGLVDGLGGLDKAVAKAAQLAKVENYYTADYPAPASIIDQFMDVAETKGDNLLNDKIKSTLGIFYEPFMLMQTAEAQSELQARMPFFIKLN</sequence>
<organism evidence="10 11">
    <name type="scientific">Hallella colorans</name>
    <dbReference type="NCBI Taxonomy" id="1703337"/>
    <lineage>
        <taxon>Bacteria</taxon>
        <taxon>Pseudomonadati</taxon>
        <taxon>Bacteroidota</taxon>
        <taxon>Bacteroidia</taxon>
        <taxon>Bacteroidales</taxon>
        <taxon>Prevotellaceae</taxon>
        <taxon>Hallella</taxon>
    </lineage>
</organism>
<evidence type="ECO:0000313" key="10">
    <source>
        <dbReference type="EMBL" id="PVX53742.1"/>
    </source>
</evidence>
<comment type="caution">
    <text evidence="10">The sequence shown here is derived from an EMBL/GenBank/DDBJ whole genome shotgun (WGS) entry which is preliminary data.</text>
</comment>
<evidence type="ECO:0000259" key="9">
    <source>
        <dbReference type="Pfam" id="PF01343"/>
    </source>
</evidence>
<evidence type="ECO:0000256" key="6">
    <source>
        <dbReference type="ARBA" id="ARBA00023136"/>
    </source>
</evidence>
<dbReference type="NCBIfam" id="TIGR00705">
    <property type="entry name" value="SppA_67K"/>
    <property type="match status" value="1"/>
</dbReference>
<feature type="domain" description="Peptidase S49" evidence="9">
    <location>
        <begin position="120"/>
        <end position="273"/>
    </location>
</feature>
<dbReference type="Proteomes" id="UP000245870">
    <property type="component" value="Unassembled WGS sequence"/>
</dbReference>
<dbReference type="NCBIfam" id="TIGR00706">
    <property type="entry name" value="SppA_dom"/>
    <property type="match status" value="1"/>
</dbReference>
<dbReference type="InterPro" id="IPR004635">
    <property type="entry name" value="Pept_S49_SppA"/>
</dbReference>
<evidence type="ECO:0000256" key="7">
    <source>
        <dbReference type="PIRSR" id="PIRSR001217-1"/>
    </source>
</evidence>
<dbReference type="EMBL" id="QENY01000009">
    <property type="protein sequence ID" value="PVX53742.1"/>
    <property type="molecule type" value="Genomic_DNA"/>
</dbReference>
<evidence type="ECO:0000256" key="3">
    <source>
        <dbReference type="ARBA" id="ARBA00022670"/>
    </source>
</evidence>
<dbReference type="PIRSF" id="PIRSF001217">
    <property type="entry name" value="Protease_4_SppA"/>
    <property type="match status" value="1"/>
</dbReference>
<evidence type="ECO:0000313" key="11">
    <source>
        <dbReference type="Proteomes" id="UP000245870"/>
    </source>
</evidence>
<accession>A0A2U0U7V8</accession>
<dbReference type="GO" id="GO:0008236">
    <property type="term" value="F:serine-type peptidase activity"/>
    <property type="evidence" value="ECO:0007669"/>
    <property type="project" value="UniProtKB-KW"/>
</dbReference>
<evidence type="ECO:0000256" key="2">
    <source>
        <dbReference type="ARBA" id="ARBA00008683"/>
    </source>
</evidence>
<evidence type="ECO:0000256" key="8">
    <source>
        <dbReference type="SAM" id="Phobius"/>
    </source>
</evidence>
<dbReference type="GO" id="GO:0006465">
    <property type="term" value="P:signal peptide processing"/>
    <property type="evidence" value="ECO:0007669"/>
    <property type="project" value="InterPro"/>
</dbReference>
<keyword evidence="4" id="KW-0378">Hydrolase</keyword>
<feature type="active site" description="Nucleophile" evidence="7">
    <location>
        <position position="386"/>
    </location>
</feature>
<dbReference type="Gene3D" id="3.90.226.10">
    <property type="entry name" value="2-enoyl-CoA Hydratase, Chain A, domain 1"/>
    <property type="match status" value="3"/>
</dbReference>
<dbReference type="Pfam" id="PF01343">
    <property type="entry name" value="Peptidase_S49"/>
    <property type="match status" value="2"/>
</dbReference>
<dbReference type="SUPFAM" id="SSF52096">
    <property type="entry name" value="ClpP/crotonase"/>
    <property type="match status" value="2"/>
</dbReference>
<dbReference type="RefSeq" id="WP_116616486.1">
    <property type="nucleotide sequence ID" value="NZ_CAMQYP010000086.1"/>
</dbReference>
<dbReference type="Gene3D" id="6.20.330.10">
    <property type="match status" value="1"/>
</dbReference>
<feature type="transmembrane region" description="Helical" evidence="8">
    <location>
        <begin position="12"/>
        <end position="35"/>
    </location>
</feature>
<keyword evidence="3 10" id="KW-0645">Protease</keyword>
<dbReference type="CDD" id="cd07018">
    <property type="entry name" value="S49_SppA_67K_type"/>
    <property type="match status" value="1"/>
</dbReference>
<evidence type="ECO:0000256" key="4">
    <source>
        <dbReference type="ARBA" id="ARBA00022801"/>
    </source>
</evidence>
<protein>
    <submittedName>
        <fullName evidence="10">Protease-4</fullName>
    </submittedName>
</protein>
<feature type="active site" description="Proton donor/acceptor" evidence="7">
    <location>
        <position position="188"/>
    </location>
</feature>
<dbReference type="PANTHER" id="PTHR33209:SF1">
    <property type="entry name" value="PEPTIDASE S49 DOMAIN-CONTAINING PROTEIN"/>
    <property type="match status" value="1"/>
</dbReference>
<gene>
    <name evidence="10" type="ORF">C7379_10982</name>
</gene>
<keyword evidence="11" id="KW-1185">Reference proteome</keyword>
<dbReference type="InterPro" id="IPR029045">
    <property type="entry name" value="ClpP/crotonase-like_dom_sf"/>
</dbReference>
<dbReference type="InterPro" id="IPR047272">
    <property type="entry name" value="S49_SppA_C"/>
</dbReference>
<dbReference type="OrthoDB" id="9764363at2"/>
<dbReference type="PANTHER" id="PTHR33209">
    <property type="entry name" value="PROTEASE 4"/>
    <property type="match status" value="1"/>
</dbReference>
<dbReference type="InterPro" id="IPR047217">
    <property type="entry name" value="S49_SppA_67K_type_N"/>
</dbReference>
<dbReference type="AlphaFoldDB" id="A0A2U0U7V8"/>
<proteinExistence type="inferred from homology"/>
<keyword evidence="5" id="KW-0720">Serine protease</keyword>
<feature type="domain" description="Peptidase S49" evidence="9">
    <location>
        <begin position="369"/>
        <end position="520"/>
    </location>
</feature>
<evidence type="ECO:0000256" key="1">
    <source>
        <dbReference type="ARBA" id="ARBA00004370"/>
    </source>
</evidence>
<reference evidence="10 11" key="1">
    <citation type="submission" date="2018-05" db="EMBL/GenBank/DDBJ databases">
        <title>Genomic Encyclopedia of Type Strains, Phase IV (KMG-IV): sequencing the most valuable type-strain genomes for metagenomic binning, comparative biology and taxonomic classification.</title>
        <authorList>
            <person name="Goeker M."/>
        </authorList>
    </citation>
    <scope>NUCLEOTIDE SEQUENCE [LARGE SCALE GENOMIC DNA]</scope>
    <source>
        <strain evidence="10 11">DSM 100333</strain>
    </source>
</reference>
<keyword evidence="8" id="KW-1133">Transmembrane helix</keyword>
<evidence type="ECO:0000256" key="5">
    <source>
        <dbReference type="ARBA" id="ARBA00022825"/>
    </source>
</evidence>
<dbReference type="CDD" id="cd07023">
    <property type="entry name" value="S49_Sppa_N_C"/>
    <property type="match status" value="1"/>
</dbReference>
<dbReference type="InterPro" id="IPR004634">
    <property type="entry name" value="Pept_S49_pIV"/>
</dbReference>
<name>A0A2U0U7V8_9BACT</name>
<keyword evidence="8" id="KW-0812">Transmembrane</keyword>
<keyword evidence="6 8" id="KW-0472">Membrane</keyword>
<comment type="similarity">
    <text evidence="2">Belongs to the peptidase S49 family.</text>
</comment>
<dbReference type="GO" id="GO:0016020">
    <property type="term" value="C:membrane"/>
    <property type="evidence" value="ECO:0007669"/>
    <property type="project" value="UniProtKB-SubCell"/>
</dbReference>